<dbReference type="InterPro" id="IPR000626">
    <property type="entry name" value="Ubiquitin-like_dom"/>
</dbReference>
<keyword evidence="5" id="KW-1185">Reference proteome</keyword>
<evidence type="ECO:0000313" key="4">
    <source>
        <dbReference type="EMBL" id="PON37711.1"/>
    </source>
</evidence>
<comment type="caution">
    <text evidence="4">The sequence shown here is derived from an EMBL/GenBank/DDBJ whole genome shotgun (WGS) entry which is preliminary data.</text>
</comment>
<feature type="region of interest" description="Disordered" evidence="2">
    <location>
        <begin position="91"/>
        <end position="118"/>
    </location>
</feature>
<dbReference type="PRINTS" id="PR00348">
    <property type="entry name" value="UBIQUITIN"/>
</dbReference>
<dbReference type="InterPro" id="IPR029071">
    <property type="entry name" value="Ubiquitin-like_domsf"/>
</dbReference>
<evidence type="ECO:0000256" key="2">
    <source>
        <dbReference type="SAM" id="MobiDB-lite"/>
    </source>
</evidence>
<evidence type="ECO:0000313" key="5">
    <source>
        <dbReference type="Proteomes" id="UP000237105"/>
    </source>
</evidence>
<dbReference type="InterPro" id="IPR050158">
    <property type="entry name" value="Ubiquitin_ubiquitin-like"/>
</dbReference>
<protein>
    <submittedName>
        <fullName evidence="4">Ubiquitin</fullName>
    </submittedName>
</protein>
<proteinExistence type="predicted"/>
<feature type="compositionally biased region" description="Basic and acidic residues" evidence="2">
    <location>
        <begin position="93"/>
        <end position="110"/>
    </location>
</feature>
<dbReference type="PANTHER" id="PTHR10666">
    <property type="entry name" value="UBIQUITIN"/>
    <property type="match status" value="1"/>
</dbReference>
<dbReference type="EMBL" id="JXTB01000520">
    <property type="protein sequence ID" value="PON37711.1"/>
    <property type="molecule type" value="Genomic_DNA"/>
</dbReference>
<reference evidence="5" key="1">
    <citation type="submission" date="2016-06" db="EMBL/GenBank/DDBJ databases">
        <title>Parallel loss of symbiosis genes in relatives of nitrogen-fixing non-legume Parasponia.</title>
        <authorList>
            <person name="Van Velzen R."/>
            <person name="Holmer R."/>
            <person name="Bu F."/>
            <person name="Rutten L."/>
            <person name="Van Zeijl A."/>
            <person name="Liu W."/>
            <person name="Santuari L."/>
            <person name="Cao Q."/>
            <person name="Sharma T."/>
            <person name="Shen D."/>
            <person name="Roswanjaya Y."/>
            <person name="Wardhani T."/>
            <person name="Kalhor M.S."/>
            <person name="Jansen J."/>
            <person name="Van den Hoogen J."/>
            <person name="Gungor B."/>
            <person name="Hartog M."/>
            <person name="Hontelez J."/>
            <person name="Verver J."/>
            <person name="Yang W.-C."/>
            <person name="Schijlen E."/>
            <person name="Repin R."/>
            <person name="Schilthuizen M."/>
            <person name="Schranz E."/>
            <person name="Heidstra R."/>
            <person name="Miyata K."/>
            <person name="Fedorova E."/>
            <person name="Kohlen W."/>
            <person name="Bisseling T."/>
            <person name="Smit S."/>
            <person name="Geurts R."/>
        </authorList>
    </citation>
    <scope>NUCLEOTIDE SEQUENCE [LARGE SCALE GENOMIC DNA]</scope>
    <source>
        <strain evidence="5">cv. WU1-14</strain>
    </source>
</reference>
<organism evidence="4 5">
    <name type="scientific">Parasponia andersonii</name>
    <name type="common">Sponia andersonii</name>
    <dbReference type="NCBI Taxonomy" id="3476"/>
    <lineage>
        <taxon>Eukaryota</taxon>
        <taxon>Viridiplantae</taxon>
        <taxon>Streptophyta</taxon>
        <taxon>Embryophyta</taxon>
        <taxon>Tracheophyta</taxon>
        <taxon>Spermatophyta</taxon>
        <taxon>Magnoliopsida</taxon>
        <taxon>eudicotyledons</taxon>
        <taxon>Gunneridae</taxon>
        <taxon>Pentapetalae</taxon>
        <taxon>rosids</taxon>
        <taxon>fabids</taxon>
        <taxon>Rosales</taxon>
        <taxon>Cannabaceae</taxon>
        <taxon>Parasponia</taxon>
    </lineage>
</organism>
<feature type="domain" description="Ubiquitin-like" evidence="3">
    <location>
        <begin position="198"/>
        <end position="269"/>
    </location>
</feature>
<dbReference type="Pfam" id="PF00240">
    <property type="entry name" value="ubiquitin"/>
    <property type="match status" value="3"/>
</dbReference>
<dbReference type="InterPro" id="IPR019956">
    <property type="entry name" value="Ubiquitin_dom"/>
</dbReference>
<dbReference type="Gene3D" id="3.10.20.90">
    <property type="entry name" value="Phosphatidylinositol 3-kinase Catalytic Subunit, Chain A, domain 1"/>
    <property type="match status" value="3"/>
</dbReference>
<feature type="domain" description="Ubiquitin-like" evidence="3">
    <location>
        <begin position="121"/>
        <end position="197"/>
    </location>
</feature>
<feature type="domain" description="Ubiquitin-like" evidence="3">
    <location>
        <begin position="271"/>
        <end position="343"/>
    </location>
</feature>
<dbReference type="AlphaFoldDB" id="A0A2P5AMN7"/>
<feature type="non-terminal residue" evidence="4">
    <location>
        <position position="1"/>
    </location>
</feature>
<dbReference type="PROSITE" id="PS50053">
    <property type="entry name" value="UBIQUITIN_2"/>
    <property type="match status" value="3"/>
</dbReference>
<dbReference type="CDD" id="cd17039">
    <property type="entry name" value="Ubl_ubiquitin_like"/>
    <property type="match status" value="1"/>
</dbReference>
<dbReference type="STRING" id="3476.A0A2P5AMN7"/>
<gene>
    <name evidence="4" type="ORF">PanWU01x14_318100</name>
</gene>
<accession>A0A2P5AMN7</accession>
<sequence>INLRTCSSLSRFLYYLLMETPRNFRLLEYQKLPSSDLDSSQHQNNLFRRVIKVVSSKFKKFETVRNLKARLHRKKGFSRQFQEPFLENDELEHEQTTVDEKSQNLERDKNPSSNRQSSTCLKLHVKIASNKKTIVVEAKGYNVVHEIKSKILVVEGIKPDQYSLFHDGKSLEDYRTLVSLGIKTESTLHLIFHPRSSLSISVRTPSGKLLKFEVKVLYTIRDVITITESFIGYPVSDCKMIYAGNELEDSKSLAFYGIEDNSTLDLQLSWIQIFVKTWSGKTITLQVTRSNTIDEVKEKLFCKVGMPTRRHSLMFAGKILEENRNLSSYNVHKHSTLHMLLRH</sequence>
<evidence type="ECO:0000256" key="1">
    <source>
        <dbReference type="ARBA" id="ARBA00022499"/>
    </source>
</evidence>
<dbReference type="Proteomes" id="UP000237105">
    <property type="component" value="Unassembled WGS sequence"/>
</dbReference>
<dbReference type="SMART" id="SM00213">
    <property type="entry name" value="UBQ"/>
    <property type="match status" value="3"/>
</dbReference>
<evidence type="ECO:0000259" key="3">
    <source>
        <dbReference type="PROSITE" id="PS50053"/>
    </source>
</evidence>
<dbReference type="SUPFAM" id="SSF54236">
    <property type="entry name" value="Ubiquitin-like"/>
    <property type="match status" value="3"/>
</dbReference>
<name>A0A2P5AMN7_PARAD</name>
<keyword evidence="1" id="KW-1017">Isopeptide bond</keyword>
<dbReference type="GO" id="GO:0003729">
    <property type="term" value="F:mRNA binding"/>
    <property type="evidence" value="ECO:0007669"/>
    <property type="project" value="UniProtKB-ARBA"/>
</dbReference>
<dbReference type="OrthoDB" id="1894077at2759"/>